<keyword evidence="11" id="KW-0966">Cell projection</keyword>
<keyword evidence="9 10" id="KW-0472">Membrane</keyword>
<dbReference type="Proteomes" id="UP000676456">
    <property type="component" value="Unassembled WGS sequence"/>
</dbReference>
<dbReference type="RefSeq" id="WP_213096646.1">
    <property type="nucleotide sequence ID" value="NZ_JAGYPH010000001.1"/>
</dbReference>
<keyword evidence="11" id="KW-0969">Cilium</keyword>
<evidence type="ECO:0000256" key="5">
    <source>
        <dbReference type="ARBA" id="ARBA00022500"/>
    </source>
</evidence>
<evidence type="ECO:0000256" key="3">
    <source>
        <dbReference type="ARBA" id="ARBA00008281"/>
    </source>
</evidence>
<dbReference type="PANTHER" id="PTHR35091:SF2">
    <property type="entry name" value="FLAGELLAR PROTEIN FLIL"/>
    <property type="match status" value="1"/>
</dbReference>
<evidence type="ECO:0000256" key="7">
    <source>
        <dbReference type="ARBA" id="ARBA00022779"/>
    </source>
</evidence>
<comment type="similarity">
    <text evidence="3 10">Belongs to the FliL family.</text>
</comment>
<keyword evidence="5 10" id="KW-0145">Chemotaxis</keyword>
<dbReference type="GO" id="GO:0009425">
    <property type="term" value="C:bacterial-type flagellum basal body"/>
    <property type="evidence" value="ECO:0007669"/>
    <property type="project" value="InterPro"/>
</dbReference>
<dbReference type="AlphaFoldDB" id="A0A942Z1M2"/>
<keyword evidence="4 10" id="KW-1003">Cell membrane</keyword>
<evidence type="ECO:0000256" key="8">
    <source>
        <dbReference type="ARBA" id="ARBA00022989"/>
    </source>
</evidence>
<gene>
    <name evidence="11" type="primary">fliL</name>
    <name evidence="11" type="ORF">KHA91_02550</name>
</gene>
<evidence type="ECO:0000256" key="1">
    <source>
        <dbReference type="ARBA" id="ARBA00002254"/>
    </source>
</evidence>
<comment type="function">
    <text evidence="1 10">Controls the rotational direction of flagella during chemotaxis.</text>
</comment>
<evidence type="ECO:0000256" key="4">
    <source>
        <dbReference type="ARBA" id="ARBA00022475"/>
    </source>
</evidence>
<dbReference type="PANTHER" id="PTHR35091">
    <property type="entry name" value="FLAGELLAR PROTEIN FLIL"/>
    <property type="match status" value="1"/>
</dbReference>
<keyword evidence="12" id="KW-1185">Reference proteome</keyword>
<dbReference type="InterPro" id="IPR005503">
    <property type="entry name" value="FliL"/>
</dbReference>
<protein>
    <recommendedName>
        <fullName evidence="10">Flagellar protein FliL</fullName>
    </recommendedName>
</protein>
<dbReference type="NCBIfam" id="NF005826">
    <property type="entry name" value="PRK07718.1"/>
    <property type="match status" value="1"/>
</dbReference>
<proteinExistence type="inferred from homology"/>
<keyword evidence="7 10" id="KW-0283">Flagellar rotation</keyword>
<evidence type="ECO:0000256" key="9">
    <source>
        <dbReference type="ARBA" id="ARBA00023136"/>
    </source>
</evidence>
<evidence type="ECO:0000256" key="6">
    <source>
        <dbReference type="ARBA" id="ARBA00022692"/>
    </source>
</evidence>
<keyword evidence="11" id="KW-0282">Flagellum</keyword>
<evidence type="ECO:0000256" key="2">
    <source>
        <dbReference type="ARBA" id="ARBA00004162"/>
    </source>
</evidence>
<dbReference type="GO" id="GO:0006935">
    <property type="term" value="P:chemotaxis"/>
    <property type="evidence" value="ECO:0007669"/>
    <property type="project" value="UniProtKB-KW"/>
</dbReference>
<keyword evidence="8" id="KW-1133">Transmembrane helix</keyword>
<dbReference type="GO" id="GO:0071978">
    <property type="term" value="P:bacterial-type flagellum-dependent swarming motility"/>
    <property type="evidence" value="ECO:0007669"/>
    <property type="project" value="TreeGrafter"/>
</dbReference>
<organism evidence="11 12">
    <name type="scientific">Lederbergia citrea</name>
    <dbReference type="NCBI Taxonomy" id="2833581"/>
    <lineage>
        <taxon>Bacteria</taxon>
        <taxon>Bacillati</taxon>
        <taxon>Bacillota</taxon>
        <taxon>Bacilli</taxon>
        <taxon>Bacillales</taxon>
        <taxon>Bacillaceae</taxon>
        <taxon>Lederbergia</taxon>
    </lineage>
</organism>
<accession>A0A942Z1M2</accession>
<dbReference type="EMBL" id="JAGYPN010000001">
    <property type="protein sequence ID" value="MBS4221638.1"/>
    <property type="molecule type" value="Genomic_DNA"/>
</dbReference>
<evidence type="ECO:0000313" key="11">
    <source>
        <dbReference type="EMBL" id="MBS4221638.1"/>
    </source>
</evidence>
<name>A0A942Z1M2_9BACI</name>
<sequence length="141" mass="16018">MSKRLINTMIIILTAILLLGAFAIIVMKKLESGNTEKASSIEEVLKVSVDVPELMTNLKSNEYVKISFKVQTDGKKAKEEFQMRDFQIKNLIISELSEMEADDLQGKKGKKQLEETMKVKINDLMQDGKIVRVYITSYIIS</sequence>
<comment type="caution">
    <text evidence="11">The sequence shown here is derived from an EMBL/GenBank/DDBJ whole genome shotgun (WGS) entry which is preliminary data.</text>
</comment>
<dbReference type="Pfam" id="PF03748">
    <property type="entry name" value="FliL"/>
    <property type="match status" value="1"/>
</dbReference>
<evidence type="ECO:0000256" key="10">
    <source>
        <dbReference type="RuleBase" id="RU364125"/>
    </source>
</evidence>
<keyword evidence="6" id="KW-0812">Transmembrane</keyword>
<reference evidence="11 12" key="1">
    <citation type="submission" date="2021-05" db="EMBL/GenBank/DDBJ databases">
        <title>Novel Bacillus species.</title>
        <authorList>
            <person name="Liu G."/>
        </authorList>
    </citation>
    <scope>NUCLEOTIDE SEQUENCE [LARGE SCALE GENOMIC DNA]</scope>
    <source>
        <strain evidence="11 12">FJAT-49682</strain>
    </source>
</reference>
<comment type="subcellular location">
    <subcellularLocation>
        <location evidence="2">Cell membrane</location>
        <topology evidence="2">Single-pass membrane protein</topology>
    </subcellularLocation>
</comment>
<evidence type="ECO:0000313" key="12">
    <source>
        <dbReference type="Proteomes" id="UP000676456"/>
    </source>
</evidence>
<dbReference type="GO" id="GO:0005886">
    <property type="term" value="C:plasma membrane"/>
    <property type="evidence" value="ECO:0007669"/>
    <property type="project" value="UniProtKB-SubCell"/>
</dbReference>